<feature type="region of interest" description="Disordered" evidence="1">
    <location>
        <begin position="1"/>
        <end position="35"/>
    </location>
</feature>
<feature type="region of interest" description="Disordered" evidence="1">
    <location>
        <begin position="233"/>
        <end position="270"/>
    </location>
</feature>
<dbReference type="AlphaFoldDB" id="A0A9P5TQG2"/>
<organism evidence="2 3">
    <name type="scientific">Gymnopilus junonius</name>
    <name type="common">Spectacular rustgill mushroom</name>
    <name type="synonym">Gymnopilus spectabilis subsp. junonius</name>
    <dbReference type="NCBI Taxonomy" id="109634"/>
    <lineage>
        <taxon>Eukaryota</taxon>
        <taxon>Fungi</taxon>
        <taxon>Dikarya</taxon>
        <taxon>Basidiomycota</taxon>
        <taxon>Agaricomycotina</taxon>
        <taxon>Agaricomycetes</taxon>
        <taxon>Agaricomycetidae</taxon>
        <taxon>Agaricales</taxon>
        <taxon>Agaricineae</taxon>
        <taxon>Hymenogastraceae</taxon>
        <taxon>Gymnopilus</taxon>
    </lineage>
</organism>
<feature type="compositionally biased region" description="Pro residues" evidence="1">
    <location>
        <begin position="256"/>
        <end position="266"/>
    </location>
</feature>
<dbReference type="EMBL" id="JADNYJ010000030">
    <property type="protein sequence ID" value="KAF8903488.1"/>
    <property type="molecule type" value="Genomic_DNA"/>
</dbReference>
<feature type="compositionally biased region" description="Acidic residues" evidence="1">
    <location>
        <begin position="1"/>
        <end position="12"/>
    </location>
</feature>
<feature type="compositionally biased region" description="Acidic residues" evidence="1">
    <location>
        <begin position="238"/>
        <end position="252"/>
    </location>
</feature>
<gene>
    <name evidence="2" type="ORF">CPB84DRAFT_1746197</name>
</gene>
<evidence type="ECO:0000313" key="3">
    <source>
        <dbReference type="Proteomes" id="UP000724874"/>
    </source>
</evidence>
<protein>
    <submittedName>
        <fullName evidence="2">Uncharacterized protein</fullName>
    </submittedName>
</protein>
<dbReference type="Proteomes" id="UP000724874">
    <property type="component" value="Unassembled WGS sequence"/>
</dbReference>
<sequence length="589" mass="64139">MAGMEQESDFDSDSAFADSHSSPSLKRTDTHPDFDSDSDCGSDFALHTPASRKDHHCYSYWHWPCYCLSPDTDLRSYHTHRYAEVVVHAAAALERPSSVGVQMAEVTVSSGADAVVADDNVAEAVVGVGVAAAAEREIDDLKEEEGVPMLVDAVVHAAAEMVGEENANDVGVKQGVAVVDSGARRSGWDAVAAADEPVGDSWPAAVHDAEDALDDEELVKFNGTAKDLVLELELKDDPDPEPDPGTDADPLDETTPYPPEPPPPNAEPEEVLLPFGSDEEDGVYYATTVLCSTTKVAGNGTKTVKNMNVTADHALKMWKTRKRVVVGHKSLKRKMMLDGVMKKRNNASYFQMELAQLWYLGKCLKEEVEVTIAAEVHNSSLEVAEAVVHCSHSHMKVKQKKKQAEVVGANAEQAVEEGNVTTNEIENASSRWMRPKTERVVVRERANSAVVDDGRTGHMPTKVAAVIHEMKMKKWVVNAADGASERNCCCSPEAGVDGVVQEEDKLSIDRRQRCPHSTRHGRASNDRRRTSLVLIAFSRSCLDVRTRLLNAGKAGDTPSDLRTVGTVVRKGMNIRRGGDGDGQRRRPKS</sequence>
<keyword evidence="3" id="KW-1185">Reference proteome</keyword>
<feature type="compositionally biased region" description="Low complexity" evidence="1">
    <location>
        <begin position="13"/>
        <end position="24"/>
    </location>
</feature>
<evidence type="ECO:0000313" key="2">
    <source>
        <dbReference type="EMBL" id="KAF8903488.1"/>
    </source>
</evidence>
<comment type="caution">
    <text evidence="2">The sequence shown here is derived from an EMBL/GenBank/DDBJ whole genome shotgun (WGS) entry which is preliminary data.</text>
</comment>
<evidence type="ECO:0000256" key="1">
    <source>
        <dbReference type="SAM" id="MobiDB-lite"/>
    </source>
</evidence>
<reference evidence="2" key="1">
    <citation type="submission" date="2020-11" db="EMBL/GenBank/DDBJ databases">
        <authorList>
            <consortium name="DOE Joint Genome Institute"/>
            <person name="Ahrendt S."/>
            <person name="Riley R."/>
            <person name="Andreopoulos W."/>
            <person name="LaButti K."/>
            <person name="Pangilinan J."/>
            <person name="Ruiz-duenas F.J."/>
            <person name="Barrasa J.M."/>
            <person name="Sanchez-Garcia M."/>
            <person name="Camarero S."/>
            <person name="Miyauchi S."/>
            <person name="Serrano A."/>
            <person name="Linde D."/>
            <person name="Babiker R."/>
            <person name="Drula E."/>
            <person name="Ayuso-Fernandez I."/>
            <person name="Pacheco R."/>
            <person name="Padilla G."/>
            <person name="Ferreira P."/>
            <person name="Barriuso J."/>
            <person name="Kellner H."/>
            <person name="Castanera R."/>
            <person name="Alfaro M."/>
            <person name="Ramirez L."/>
            <person name="Pisabarro A.G."/>
            <person name="Kuo A."/>
            <person name="Tritt A."/>
            <person name="Lipzen A."/>
            <person name="He G."/>
            <person name="Yan M."/>
            <person name="Ng V."/>
            <person name="Cullen D."/>
            <person name="Martin F."/>
            <person name="Rosso M.-N."/>
            <person name="Henrissat B."/>
            <person name="Hibbett D."/>
            <person name="Martinez A.T."/>
            <person name="Grigoriev I.V."/>
        </authorList>
    </citation>
    <scope>NUCLEOTIDE SEQUENCE</scope>
    <source>
        <strain evidence="2">AH 44721</strain>
    </source>
</reference>
<name>A0A9P5TQG2_GYMJU</name>
<proteinExistence type="predicted"/>
<accession>A0A9P5TQG2</accession>